<protein>
    <submittedName>
        <fullName evidence="1">Uncharacterized protein</fullName>
    </submittedName>
</protein>
<organism evidence="1">
    <name type="scientific">Solanum lycopersicum</name>
    <name type="common">Tomato</name>
    <name type="synonym">Lycopersicon esculentum</name>
    <dbReference type="NCBI Taxonomy" id="4081"/>
    <lineage>
        <taxon>Eukaryota</taxon>
        <taxon>Viridiplantae</taxon>
        <taxon>Streptophyta</taxon>
        <taxon>Embryophyta</taxon>
        <taxon>Tracheophyta</taxon>
        <taxon>Spermatophyta</taxon>
        <taxon>Magnoliopsida</taxon>
        <taxon>eudicotyledons</taxon>
        <taxon>Gunneridae</taxon>
        <taxon>Pentapetalae</taxon>
        <taxon>asterids</taxon>
        <taxon>lamiids</taxon>
        <taxon>Solanales</taxon>
        <taxon>Solanaceae</taxon>
        <taxon>Solanoideae</taxon>
        <taxon>Solaneae</taxon>
        <taxon>Solanum</taxon>
        <taxon>Solanum subgen. Lycopersicon</taxon>
    </lineage>
</organism>
<reference evidence="1" key="2">
    <citation type="submission" date="2019-01" db="UniProtKB">
        <authorList>
            <consortium name="EnsemblPlants"/>
        </authorList>
    </citation>
    <scope>IDENTIFICATION</scope>
    <source>
        <strain evidence="1">cv. Heinz 1706</strain>
    </source>
</reference>
<keyword evidence="2" id="KW-1185">Reference proteome</keyword>
<dbReference type="Proteomes" id="UP000004994">
    <property type="component" value="Chromosome 1"/>
</dbReference>
<dbReference type="PaxDb" id="4081-Solyc01g058400.1.1"/>
<dbReference type="Gramene" id="Solyc01g058400.2.1">
    <property type="protein sequence ID" value="Solyc01g058400.2.1"/>
    <property type="gene ID" value="Solyc01g058400.2"/>
</dbReference>
<name>A0A3Q7EY48_SOLLC</name>
<reference evidence="1" key="1">
    <citation type="journal article" date="2012" name="Nature">
        <title>The tomato genome sequence provides insights into fleshy fruit evolution.</title>
        <authorList>
            <consortium name="Tomato Genome Consortium"/>
        </authorList>
    </citation>
    <scope>NUCLEOTIDE SEQUENCE [LARGE SCALE GENOMIC DNA]</scope>
    <source>
        <strain evidence="1">cv. Heinz 1706</strain>
    </source>
</reference>
<sequence>MNEMACDIKDNIDWIVDTSHLTEAIEGDMMQHKRNPICLEHSTSLTSRTPKRLKVHVPIFSKAYNFVVDSVDFVAYFLEINRDFLSSAE</sequence>
<evidence type="ECO:0000313" key="1">
    <source>
        <dbReference type="EnsemblPlants" id="Solyc01g058400.2.1"/>
    </source>
</evidence>
<accession>A0A3Q7EY48</accession>
<proteinExistence type="predicted"/>
<dbReference type="EnsemblPlants" id="Solyc01g058400.2.1">
    <property type="protein sequence ID" value="Solyc01g058400.2.1"/>
    <property type="gene ID" value="Solyc01g058400.2"/>
</dbReference>
<dbReference type="AlphaFoldDB" id="A0A3Q7EY48"/>
<evidence type="ECO:0000313" key="2">
    <source>
        <dbReference type="Proteomes" id="UP000004994"/>
    </source>
</evidence>
<dbReference type="InParanoid" id="A0A3Q7EY48"/>